<dbReference type="PROSITE" id="PS51898">
    <property type="entry name" value="TYR_RECOMBINASE"/>
    <property type="match status" value="1"/>
</dbReference>
<reference evidence="6 7" key="1">
    <citation type="submission" date="2017-05" db="EMBL/GenBank/DDBJ databases">
        <title>Biotechnological potential of actinobacteria isolated from South African environments.</title>
        <authorList>
            <person name="Le Roes-Hill M."/>
            <person name="Prins A."/>
            <person name="Durrell K.A."/>
        </authorList>
    </citation>
    <scope>NUCLEOTIDE SEQUENCE [LARGE SCALE GENOMIC DNA]</scope>
    <source>
        <strain evidence="6 7">HMC13</strain>
    </source>
</reference>
<feature type="domain" description="Tyr recombinase" evidence="5">
    <location>
        <begin position="179"/>
        <end position="415"/>
    </location>
</feature>
<dbReference type="InterPro" id="IPR002104">
    <property type="entry name" value="Integrase_catalytic"/>
</dbReference>
<keyword evidence="2" id="KW-0229">DNA integration</keyword>
<evidence type="ECO:0000313" key="7">
    <source>
        <dbReference type="Proteomes" id="UP000195105"/>
    </source>
</evidence>
<dbReference type="Proteomes" id="UP000195105">
    <property type="component" value="Unassembled WGS sequence"/>
</dbReference>
<dbReference type="RefSeq" id="WP_086600560.1">
    <property type="nucleotide sequence ID" value="NZ_NGFN01000043.1"/>
</dbReference>
<evidence type="ECO:0000256" key="3">
    <source>
        <dbReference type="ARBA" id="ARBA00023125"/>
    </source>
</evidence>
<organism evidence="6 7">
    <name type="scientific">Streptomyces swartbergensis</name>
    <dbReference type="NCBI Taxonomy" id="487165"/>
    <lineage>
        <taxon>Bacteria</taxon>
        <taxon>Bacillati</taxon>
        <taxon>Actinomycetota</taxon>
        <taxon>Actinomycetes</taxon>
        <taxon>Kitasatosporales</taxon>
        <taxon>Streptomycetaceae</taxon>
        <taxon>Streptomyces</taxon>
    </lineage>
</organism>
<dbReference type="InterPro" id="IPR050090">
    <property type="entry name" value="Tyrosine_recombinase_XerCD"/>
</dbReference>
<gene>
    <name evidence="6" type="ORF">CA983_10225</name>
</gene>
<keyword evidence="4" id="KW-0233">DNA recombination</keyword>
<keyword evidence="3" id="KW-0238">DNA-binding</keyword>
<dbReference type="PANTHER" id="PTHR30349:SF64">
    <property type="entry name" value="PROPHAGE INTEGRASE INTD-RELATED"/>
    <property type="match status" value="1"/>
</dbReference>
<sequence>MPGYIEDRWYKKGPDGKRNVPTERHGQGKRYKVTGIPGVRSRSFAGLTGPQGAKAWLAKAQNESSKGEFIDPRDGNILLADYFEEYWATREGDPGTLEGQEQSIRKHIIGRLGHMSLNAIKVPQLRVWLKELSGELGPGTIGIVWGYLSTILQAAVEDERITKNPCKAKSIGPPPPPPRKARAWTKDRILAVQAEMEPRFRILVDLGVGAGLRQGEAIGLSVEDIDADAGVLHVRRQLKKVHNRLVYALPKGEKTRSVPLPRHLAERLAAHLEEFPAGKVTLPWGNPDPPANARQAEERALQTHELVVTAPLGGPVRRDSWNERYWKSALVHAGVIPAHPDAHPTAKGRQLAKFVPSREHGFHVLRHTFASVMLDAREPIVAVSQWLGHADPSITLRIYAHMMPEADGRGRAAMDAWFETEVDS</sequence>
<evidence type="ECO:0000313" key="6">
    <source>
        <dbReference type="EMBL" id="OUD03377.1"/>
    </source>
</evidence>
<dbReference type="SUPFAM" id="SSF56349">
    <property type="entry name" value="DNA breaking-rejoining enzymes"/>
    <property type="match status" value="1"/>
</dbReference>
<dbReference type="GO" id="GO:0003677">
    <property type="term" value="F:DNA binding"/>
    <property type="evidence" value="ECO:0007669"/>
    <property type="project" value="UniProtKB-KW"/>
</dbReference>
<dbReference type="Gene3D" id="1.10.150.130">
    <property type="match status" value="1"/>
</dbReference>
<dbReference type="CDD" id="cd01189">
    <property type="entry name" value="INT_ICEBs1_C_like"/>
    <property type="match status" value="1"/>
</dbReference>
<evidence type="ECO:0000256" key="4">
    <source>
        <dbReference type="ARBA" id="ARBA00023172"/>
    </source>
</evidence>
<dbReference type="InterPro" id="IPR013762">
    <property type="entry name" value="Integrase-like_cat_sf"/>
</dbReference>
<dbReference type="GO" id="GO:0006310">
    <property type="term" value="P:DNA recombination"/>
    <property type="evidence" value="ECO:0007669"/>
    <property type="project" value="UniProtKB-KW"/>
</dbReference>
<dbReference type="InterPro" id="IPR010998">
    <property type="entry name" value="Integrase_recombinase_N"/>
</dbReference>
<proteinExistence type="inferred from homology"/>
<dbReference type="InterPro" id="IPR004107">
    <property type="entry name" value="Integrase_SAM-like_N"/>
</dbReference>
<accession>A0A243S7W5</accession>
<dbReference type="Pfam" id="PF00589">
    <property type="entry name" value="Phage_integrase"/>
    <property type="match status" value="1"/>
</dbReference>
<dbReference type="Gene3D" id="1.10.443.10">
    <property type="entry name" value="Intergrase catalytic core"/>
    <property type="match status" value="1"/>
</dbReference>
<dbReference type="Pfam" id="PF14659">
    <property type="entry name" value="Phage_int_SAM_3"/>
    <property type="match status" value="1"/>
</dbReference>
<dbReference type="AlphaFoldDB" id="A0A243S7W5"/>
<dbReference type="PANTHER" id="PTHR30349">
    <property type="entry name" value="PHAGE INTEGRASE-RELATED"/>
    <property type="match status" value="1"/>
</dbReference>
<dbReference type="EMBL" id="NGFN01000043">
    <property type="protein sequence ID" value="OUD03377.1"/>
    <property type="molecule type" value="Genomic_DNA"/>
</dbReference>
<evidence type="ECO:0000256" key="1">
    <source>
        <dbReference type="ARBA" id="ARBA00008857"/>
    </source>
</evidence>
<keyword evidence="7" id="KW-1185">Reference proteome</keyword>
<comment type="caution">
    <text evidence="6">The sequence shown here is derived from an EMBL/GenBank/DDBJ whole genome shotgun (WGS) entry which is preliminary data.</text>
</comment>
<comment type="similarity">
    <text evidence="1">Belongs to the 'phage' integrase family.</text>
</comment>
<evidence type="ECO:0000256" key="2">
    <source>
        <dbReference type="ARBA" id="ARBA00022908"/>
    </source>
</evidence>
<name>A0A243S7W5_9ACTN</name>
<protein>
    <recommendedName>
        <fullName evidence="5">Tyr recombinase domain-containing protein</fullName>
    </recommendedName>
</protein>
<dbReference type="GO" id="GO:0015074">
    <property type="term" value="P:DNA integration"/>
    <property type="evidence" value="ECO:0007669"/>
    <property type="project" value="UniProtKB-KW"/>
</dbReference>
<dbReference type="InterPro" id="IPR011010">
    <property type="entry name" value="DNA_brk_join_enz"/>
</dbReference>
<evidence type="ECO:0000259" key="5">
    <source>
        <dbReference type="PROSITE" id="PS51898"/>
    </source>
</evidence>